<keyword evidence="4" id="KW-1185">Reference proteome</keyword>
<dbReference type="EnsemblProtists" id="EOD32396">
    <property type="protein sequence ID" value="EOD32396"/>
    <property type="gene ID" value="EMIHUDRAFT_230954"/>
</dbReference>
<dbReference type="SUPFAM" id="SSF52540">
    <property type="entry name" value="P-loop containing nucleoside triphosphate hydrolases"/>
    <property type="match status" value="1"/>
</dbReference>
<dbReference type="EnsemblProtists" id="EOD32753">
    <property type="protein sequence ID" value="EOD32753"/>
    <property type="gene ID" value="EMIHUDRAFT_230324"/>
</dbReference>
<dbReference type="GeneID" id="17277668"/>
<dbReference type="RefSeq" id="XP_005785182.1">
    <property type="nucleotide sequence ID" value="XM_005785125.1"/>
</dbReference>
<organism evidence="3 4">
    <name type="scientific">Emiliania huxleyi (strain CCMP1516)</name>
    <dbReference type="NCBI Taxonomy" id="280463"/>
    <lineage>
        <taxon>Eukaryota</taxon>
        <taxon>Haptista</taxon>
        <taxon>Haptophyta</taxon>
        <taxon>Prymnesiophyceae</taxon>
        <taxon>Isochrysidales</taxon>
        <taxon>Noelaerhabdaceae</taxon>
        <taxon>Emiliania</taxon>
    </lineage>
</organism>
<dbReference type="InterPro" id="IPR024628">
    <property type="entry name" value="Sulfotransferase_Stf0_dom"/>
</dbReference>
<evidence type="ECO:0000313" key="3">
    <source>
        <dbReference type="EnsemblProtists" id="EOD32396"/>
    </source>
</evidence>
<sequence length="287" mass="31902">MALPSWCSVARSGEECNTLGCKKSERCERSSSSRDNGHRKKQGPPDRPSRFLVLSSQRSGTTAFMSGLARLSGCLRTSVNEPLYRVGRRCRETSLFSTCAEPLLARAFAAMGSRCRVAESDDLARYNETLSRFDVTGDASCTRACGFKVMYNQLPPVDSLAHLASNTSTTRVDTRAFTRFMAWSIANEVRVVHLVRRSHIRKAISHFRAEETGVWHNLEREKHPPPSASAASRYALNTSAFEILSMVEWMVVELVEVRGALRTGLAPSAQVEISYEARCSRNVMCTP</sequence>
<evidence type="ECO:0000259" key="2">
    <source>
        <dbReference type="Pfam" id="PF09037"/>
    </source>
</evidence>
<name>A0A0D3K9G1_EMIH1</name>
<dbReference type="Pfam" id="PF09037">
    <property type="entry name" value="Sulphotransf"/>
    <property type="match status" value="1"/>
</dbReference>
<reference evidence="3" key="2">
    <citation type="submission" date="2024-10" db="UniProtKB">
        <authorList>
            <consortium name="EnsemblProtists"/>
        </authorList>
    </citation>
    <scope>IDENTIFICATION</scope>
</reference>
<reference evidence="4" key="1">
    <citation type="journal article" date="2013" name="Nature">
        <title>Pan genome of the phytoplankton Emiliania underpins its global distribution.</title>
        <authorList>
            <person name="Read B.A."/>
            <person name="Kegel J."/>
            <person name="Klute M.J."/>
            <person name="Kuo A."/>
            <person name="Lefebvre S.C."/>
            <person name="Maumus F."/>
            <person name="Mayer C."/>
            <person name="Miller J."/>
            <person name="Monier A."/>
            <person name="Salamov A."/>
            <person name="Young J."/>
            <person name="Aguilar M."/>
            <person name="Claverie J.M."/>
            <person name="Frickenhaus S."/>
            <person name="Gonzalez K."/>
            <person name="Herman E.K."/>
            <person name="Lin Y.C."/>
            <person name="Napier J."/>
            <person name="Ogata H."/>
            <person name="Sarno A.F."/>
            <person name="Shmutz J."/>
            <person name="Schroeder D."/>
            <person name="de Vargas C."/>
            <person name="Verret F."/>
            <person name="von Dassow P."/>
            <person name="Valentin K."/>
            <person name="Van de Peer Y."/>
            <person name="Wheeler G."/>
            <person name="Dacks J.B."/>
            <person name="Delwiche C.F."/>
            <person name="Dyhrman S.T."/>
            <person name="Glockner G."/>
            <person name="John U."/>
            <person name="Richards T."/>
            <person name="Worden A.Z."/>
            <person name="Zhang X."/>
            <person name="Grigoriev I.V."/>
            <person name="Allen A.E."/>
            <person name="Bidle K."/>
            <person name="Borodovsky M."/>
            <person name="Bowler C."/>
            <person name="Brownlee C."/>
            <person name="Cock J.M."/>
            <person name="Elias M."/>
            <person name="Gladyshev V.N."/>
            <person name="Groth M."/>
            <person name="Guda C."/>
            <person name="Hadaegh A."/>
            <person name="Iglesias-Rodriguez M.D."/>
            <person name="Jenkins J."/>
            <person name="Jones B.M."/>
            <person name="Lawson T."/>
            <person name="Leese F."/>
            <person name="Lindquist E."/>
            <person name="Lobanov A."/>
            <person name="Lomsadze A."/>
            <person name="Malik S.B."/>
            <person name="Marsh M.E."/>
            <person name="Mackinder L."/>
            <person name="Mock T."/>
            <person name="Mueller-Roeber B."/>
            <person name="Pagarete A."/>
            <person name="Parker M."/>
            <person name="Probert I."/>
            <person name="Quesneville H."/>
            <person name="Raines C."/>
            <person name="Rensing S.A."/>
            <person name="Riano-Pachon D.M."/>
            <person name="Richier S."/>
            <person name="Rokitta S."/>
            <person name="Shiraiwa Y."/>
            <person name="Soanes D.M."/>
            <person name="van der Giezen M."/>
            <person name="Wahlund T.M."/>
            <person name="Williams B."/>
            <person name="Wilson W."/>
            <person name="Wolfe G."/>
            <person name="Wurch L.L."/>
        </authorList>
    </citation>
    <scope>NUCLEOTIDE SEQUENCE</scope>
</reference>
<dbReference type="PaxDb" id="2903-EOD32396"/>
<dbReference type="Gene3D" id="3.40.50.300">
    <property type="entry name" value="P-loop containing nucleotide triphosphate hydrolases"/>
    <property type="match status" value="1"/>
</dbReference>
<protein>
    <recommendedName>
        <fullName evidence="2">Sulphotransferase Stf0 domain-containing protein</fullName>
    </recommendedName>
</protein>
<feature type="domain" description="Sulphotransferase Stf0" evidence="2">
    <location>
        <begin position="51"/>
        <end position="217"/>
    </location>
</feature>
<dbReference type="Proteomes" id="UP000013827">
    <property type="component" value="Unassembled WGS sequence"/>
</dbReference>
<evidence type="ECO:0000256" key="1">
    <source>
        <dbReference type="SAM" id="MobiDB-lite"/>
    </source>
</evidence>
<proteinExistence type="predicted"/>
<dbReference type="KEGG" id="ehx:EMIHUDRAFT_230324"/>
<dbReference type="HOGENOM" id="CLU_971263_0_0_1"/>
<accession>A0A0D3K9G1</accession>
<dbReference type="GeneID" id="17278029"/>
<evidence type="ECO:0000313" key="4">
    <source>
        <dbReference type="Proteomes" id="UP000013827"/>
    </source>
</evidence>
<dbReference type="InterPro" id="IPR027417">
    <property type="entry name" value="P-loop_NTPase"/>
</dbReference>
<feature type="region of interest" description="Disordered" evidence="1">
    <location>
        <begin position="27"/>
        <end position="51"/>
    </location>
</feature>
<dbReference type="KEGG" id="ehx:EMIHUDRAFT_230954"/>
<dbReference type="AlphaFoldDB" id="A0A0D3K9G1"/>
<feature type="compositionally biased region" description="Basic and acidic residues" evidence="1">
    <location>
        <begin position="27"/>
        <end position="36"/>
    </location>
</feature>
<dbReference type="RefSeq" id="XP_005784825.1">
    <property type="nucleotide sequence ID" value="XM_005784768.1"/>
</dbReference>